<reference evidence="2 3" key="1">
    <citation type="submission" date="2021-06" db="EMBL/GenBank/DDBJ databases">
        <authorList>
            <person name="Palmer J.M."/>
        </authorList>
    </citation>
    <scope>NUCLEOTIDE SEQUENCE [LARGE SCALE GENOMIC DNA]</scope>
    <source>
        <strain evidence="2 3">AS_MEX2019</strain>
        <tissue evidence="2">Muscle</tissue>
    </source>
</reference>
<feature type="compositionally biased region" description="Low complexity" evidence="1">
    <location>
        <begin position="45"/>
        <end position="57"/>
    </location>
</feature>
<proteinExistence type="predicted"/>
<sequence>MDTSQLFFCGASRGPRLAPVVLVEATQTGCVGISMETGRDRRSELSSSSTTNPSVLLKPSSETSSSNMTPCLHMNMLPQTASGSDPKRGKKETQLSICLLTLPWPFRGPPIISAFKRFLTHLCGSLWKLKLVGAGPRNSWSSGNFGEFRLSRLQALKAHIWEDCSFFHSQQKN</sequence>
<feature type="region of interest" description="Disordered" evidence="1">
    <location>
        <begin position="35"/>
        <end position="66"/>
    </location>
</feature>
<evidence type="ECO:0000313" key="2">
    <source>
        <dbReference type="EMBL" id="MEQ2288854.1"/>
    </source>
</evidence>
<dbReference type="EMBL" id="JAHRIP010021650">
    <property type="protein sequence ID" value="MEQ2288854.1"/>
    <property type="molecule type" value="Genomic_DNA"/>
</dbReference>
<accession>A0ABV0Y521</accession>
<comment type="caution">
    <text evidence="2">The sequence shown here is derived from an EMBL/GenBank/DDBJ whole genome shotgun (WGS) entry which is preliminary data.</text>
</comment>
<gene>
    <name evidence="2" type="ORF">AMECASPLE_027124</name>
</gene>
<organism evidence="2 3">
    <name type="scientific">Ameca splendens</name>
    <dbReference type="NCBI Taxonomy" id="208324"/>
    <lineage>
        <taxon>Eukaryota</taxon>
        <taxon>Metazoa</taxon>
        <taxon>Chordata</taxon>
        <taxon>Craniata</taxon>
        <taxon>Vertebrata</taxon>
        <taxon>Euteleostomi</taxon>
        <taxon>Actinopterygii</taxon>
        <taxon>Neopterygii</taxon>
        <taxon>Teleostei</taxon>
        <taxon>Neoteleostei</taxon>
        <taxon>Acanthomorphata</taxon>
        <taxon>Ovalentaria</taxon>
        <taxon>Atherinomorphae</taxon>
        <taxon>Cyprinodontiformes</taxon>
        <taxon>Goodeidae</taxon>
        <taxon>Ameca</taxon>
    </lineage>
</organism>
<evidence type="ECO:0000313" key="3">
    <source>
        <dbReference type="Proteomes" id="UP001469553"/>
    </source>
</evidence>
<dbReference type="Proteomes" id="UP001469553">
    <property type="component" value="Unassembled WGS sequence"/>
</dbReference>
<name>A0ABV0Y521_9TELE</name>
<keyword evidence="3" id="KW-1185">Reference proteome</keyword>
<protein>
    <submittedName>
        <fullName evidence="2">Uncharacterized protein</fullName>
    </submittedName>
</protein>
<evidence type="ECO:0000256" key="1">
    <source>
        <dbReference type="SAM" id="MobiDB-lite"/>
    </source>
</evidence>